<name>A0A8U0I1G9_9EURY</name>
<protein>
    <submittedName>
        <fullName evidence="2">Winged helix-turn-helix transcriptional regulator</fullName>
    </submittedName>
</protein>
<dbReference type="EMBL" id="CP096662">
    <property type="protein sequence ID" value="UPV77100.1"/>
    <property type="molecule type" value="Genomic_DNA"/>
</dbReference>
<sequence>MSDFALDEVDRGILFALQRDARNTTIDEIPSNVEVAASTVRNRISNLEEAGVIKG</sequence>
<evidence type="ECO:0000313" key="3">
    <source>
        <dbReference type="Proteomes" id="UP000830729"/>
    </source>
</evidence>
<dbReference type="Gene3D" id="1.10.10.10">
    <property type="entry name" value="Winged helix-like DNA-binding domain superfamily/Winged helix DNA-binding domain"/>
    <property type="match status" value="1"/>
</dbReference>
<geneLocation type="plasmid" evidence="2 3">
    <name>unnamed3</name>
</geneLocation>
<keyword evidence="2" id="KW-0614">Plasmid</keyword>
<proteinExistence type="predicted"/>
<dbReference type="PANTHER" id="PTHR30154">
    <property type="entry name" value="LEUCINE-RESPONSIVE REGULATORY PROTEIN"/>
    <property type="match status" value="1"/>
</dbReference>
<dbReference type="SUPFAM" id="SSF46785">
    <property type="entry name" value="Winged helix' DNA-binding domain"/>
    <property type="match status" value="1"/>
</dbReference>
<evidence type="ECO:0000313" key="2">
    <source>
        <dbReference type="EMBL" id="UPV77100.1"/>
    </source>
</evidence>
<organism evidence="2 3">
    <name type="scientific">Halorussus limi</name>
    <dbReference type="NCBI Taxonomy" id="2938695"/>
    <lineage>
        <taxon>Archaea</taxon>
        <taxon>Methanobacteriati</taxon>
        <taxon>Methanobacteriota</taxon>
        <taxon>Stenosarchaea group</taxon>
        <taxon>Halobacteria</taxon>
        <taxon>Halobacteriales</taxon>
        <taxon>Haladaptataceae</taxon>
        <taxon>Halorussus</taxon>
    </lineage>
</organism>
<dbReference type="GO" id="GO:0043200">
    <property type="term" value="P:response to amino acid"/>
    <property type="evidence" value="ECO:0007669"/>
    <property type="project" value="TreeGrafter"/>
</dbReference>
<keyword evidence="3" id="KW-1185">Reference proteome</keyword>
<dbReference type="GeneID" id="72187941"/>
<dbReference type="PANTHER" id="PTHR30154:SF34">
    <property type="entry name" value="TRANSCRIPTIONAL REGULATOR AZLB"/>
    <property type="match status" value="1"/>
</dbReference>
<dbReference type="GO" id="GO:0043565">
    <property type="term" value="F:sequence-specific DNA binding"/>
    <property type="evidence" value="ECO:0007669"/>
    <property type="project" value="InterPro"/>
</dbReference>
<reference evidence="2 3" key="1">
    <citation type="submission" date="2022-04" db="EMBL/GenBank/DDBJ databases">
        <title>Diverse halophilic archaea isolated from saline environments.</title>
        <authorList>
            <person name="Cui H.-L."/>
        </authorList>
    </citation>
    <scope>NUCLEOTIDE SEQUENCE [LARGE SCALE GENOMIC DNA]</scope>
    <source>
        <strain evidence="2 3">XZYJT49</strain>
        <plasmid evidence="2 3">unnamed3</plasmid>
    </source>
</reference>
<feature type="domain" description="HTH asnC-type" evidence="1">
    <location>
        <begin position="6"/>
        <end position="55"/>
    </location>
</feature>
<dbReference type="Proteomes" id="UP000830729">
    <property type="component" value="Plasmid unnamed3"/>
</dbReference>
<dbReference type="GO" id="GO:0005829">
    <property type="term" value="C:cytosol"/>
    <property type="evidence" value="ECO:0007669"/>
    <property type="project" value="TreeGrafter"/>
</dbReference>
<dbReference type="PRINTS" id="PR00033">
    <property type="entry name" value="HTHASNC"/>
</dbReference>
<dbReference type="Pfam" id="PF13412">
    <property type="entry name" value="HTH_24"/>
    <property type="match status" value="1"/>
</dbReference>
<dbReference type="InterPro" id="IPR036390">
    <property type="entry name" value="WH_DNA-bd_sf"/>
</dbReference>
<dbReference type="PROSITE" id="PS50956">
    <property type="entry name" value="HTH_ASNC_2"/>
    <property type="match status" value="1"/>
</dbReference>
<dbReference type="KEGG" id="halx:M0R89_22040"/>
<dbReference type="InterPro" id="IPR036388">
    <property type="entry name" value="WH-like_DNA-bd_sf"/>
</dbReference>
<accession>A0A8U0I1G9</accession>
<evidence type="ECO:0000259" key="1">
    <source>
        <dbReference type="PROSITE" id="PS50956"/>
    </source>
</evidence>
<gene>
    <name evidence="2" type="ORF">M0R89_22040</name>
</gene>
<dbReference type="AlphaFoldDB" id="A0A8U0I1G9"/>
<dbReference type="RefSeq" id="WP_248653125.1">
    <property type="nucleotide sequence ID" value="NZ_CP096662.1"/>
</dbReference>
<dbReference type="InterPro" id="IPR000485">
    <property type="entry name" value="AsnC-type_HTH_dom"/>
</dbReference>